<feature type="compositionally biased region" description="Acidic residues" evidence="1">
    <location>
        <begin position="38"/>
        <end position="47"/>
    </location>
</feature>
<name>A0A9N9D0K0_9GLOM</name>
<feature type="region of interest" description="Disordered" evidence="1">
    <location>
        <begin position="37"/>
        <end position="58"/>
    </location>
</feature>
<feature type="non-terminal residue" evidence="2">
    <location>
        <position position="58"/>
    </location>
</feature>
<reference evidence="2" key="1">
    <citation type="submission" date="2021-06" db="EMBL/GenBank/DDBJ databases">
        <authorList>
            <person name="Kallberg Y."/>
            <person name="Tangrot J."/>
            <person name="Rosling A."/>
        </authorList>
    </citation>
    <scope>NUCLEOTIDE SEQUENCE</scope>
    <source>
        <strain evidence="2">BR232B</strain>
    </source>
</reference>
<evidence type="ECO:0000256" key="1">
    <source>
        <dbReference type="SAM" id="MobiDB-lite"/>
    </source>
</evidence>
<comment type="caution">
    <text evidence="2">The sequence shown here is derived from an EMBL/GenBank/DDBJ whole genome shotgun (WGS) entry which is preliminary data.</text>
</comment>
<proteinExistence type="predicted"/>
<organism evidence="2 3">
    <name type="scientific">Paraglomus brasilianum</name>
    <dbReference type="NCBI Taxonomy" id="144538"/>
    <lineage>
        <taxon>Eukaryota</taxon>
        <taxon>Fungi</taxon>
        <taxon>Fungi incertae sedis</taxon>
        <taxon>Mucoromycota</taxon>
        <taxon>Glomeromycotina</taxon>
        <taxon>Glomeromycetes</taxon>
        <taxon>Paraglomerales</taxon>
        <taxon>Paraglomeraceae</taxon>
        <taxon>Paraglomus</taxon>
    </lineage>
</organism>
<dbReference type="AlphaFoldDB" id="A0A9N9D0K0"/>
<gene>
    <name evidence="2" type="ORF">PBRASI_LOCUS8733</name>
</gene>
<keyword evidence="3" id="KW-1185">Reference proteome</keyword>
<protein>
    <submittedName>
        <fullName evidence="2">5916_t:CDS:1</fullName>
    </submittedName>
</protein>
<accession>A0A9N9D0K0</accession>
<sequence length="58" mass="6415">MNASGNVRYLIYDAVNTSASLDDGEIIQEVLDCKSAESDFDTEDEEKDTVVKKISVNE</sequence>
<evidence type="ECO:0000313" key="3">
    <source>
        <dbReference type="Proteomes" id="UP000789739"/>
    </source>
</evidence>
<dbReference type="Proteomes" id="UP000789739">
    <property type="component" value="Unassembled WGS sequence"/>
</dbReference>
<evidence type="ECO:0000313" key="2">
    <source>
        <dbReference type="EMBL" id="CAG8621467.1"/>
    </source>
</evidence>
<dbReference type="EMBL" id="CAJVPI010001637">
    <property type="protein sequence ID" value="CAG8621467.1"/>
    <property type="molecule type" value="Genomic_DNA"/>
</dbReference>